<evidence type="ECO:0000259" key="9">
    <source>
        <dbReference type="Pfam" id="PF18052"/>
    </source>
</evidence>
<gene>
    <name evidence="12" type="ORF">LVIROSA_LOCUS23193</name>
</gene>
<dbReference type="InterPro" id="IPR058922">
    <property type="entry name" value="WHD_DRP"/>
</dbReference>
<dbReference type="InterPro" id="IPR055414">
    <property type="entry name" value="LRR_R13L4/SHOC2-like"/>
</dbReference>
<keyword evidence="2" id="KW-0433">Leucine-rich repeat</keyword>
<dbReference type="InterPro" id="IPR041118">
    <property type="entry name" value="Rx_N"/>
</dbReference>
<comment type="similarity">
    <text evidence="1">Belongs to the disease resistance NB-LRR family.</text>
</comment>
<dbReference type="InterPro" id="IPR002182">
    <property type="entry name" value="NB-ARC"/>
</dbReference>
<dbReference type="Pfam" id="PF23598">
    <property type="entry name" value="LRR_14"/>
    <property type="match status" value="1"/>
</dbReference>
<evidence type="ECO:0000256" key="3">
    <source>
        <dbReference type="ARBA" id="ARBA00022737"/>
    </source>
</evidence>
<dbReference type="Proteomes" id="UP001157418">
    <property type="component" value="Unassembled WGS sequence"/>
</dbReference>
<keyword evidence="6" id="KW-0067">ATP-binding</keyword>
<feature type="compositionally biased region" description="Basic and acidic residues" evidence="7">
    <location>
        <begin position="1098"/>
        <end position="1108"/>
    </location>
</feature>
<dbReference type="Gene3D" id="1.10.8.430">
    <property type="entry name" value="Helical domain of apoptotic protease-activating factors"/>
    <property type="match status" value="1"/>
</dbReference>
<evidence type="ECO:0000313" key="13">
    <source>
        <dbReference type="Proteomes" id="UP001157418"/>
    </source>
</evidence>
<evidence type="ECO:0000259" key="11">
    <source>
        <dbReference type="Pfam" id="PF23598"/>
    </source>
</evidence>
<dbReference type="EMBL" id="CAKMRJ010004445">
    <property type="protein sequence ID" value="CAH1436841.1"/>
    <property type="molecule type" value="Genomic_DNA"/>
</dbReference>
<keyword evidence="4" id="KW-0547">Nucleotide-binding</keyword>
<evidence type="ECO:0000256" key="5">
    <source>
        <dbReference type="ARBA" id="ARBA00022821"/>
    </source>
</evidence>
<dbReference type="Gene3D" id="3.80.10.10">
    <property type="entry name" value="Ribonuclease Inhibitor"/>
    <property type="match status" value="1"/>
</dbReference>
<feature type="domain" description="Disease resistance N-terminal" evidence="9">
    <location>
        <begin position="12"/>
        <end position="97"/>
    </location>
</feature>
<feature type="domain" description="NB-ARC" evidence="8">
    <location>
        <begin position="165"/>
        <end position="337"/>
    </location>
</feature>
<evidence type="ECO:0000259" key="8">
    <source>
        <dbReference type="Pfam" id="PF00931"/>
    </source>
</evidence>
<dbReference type="FunFam" id="1.10.10.10:FF:000322">
    <property type="entry name" value="Probable disease resistance protein At1g63360"/>
    <property type="match status" value="1"/>
</dbReference>
<keyword evidence="5" id="KW-0611">Plant defense</keyword>
<feature type="domain" description="Disease resistance R13L4/SHOC-2-like LRR" evidence="11">
    <location>
        <begin position="555"/>
        <end position="897"/>
    </location>
</feature>
<dbReference type="GO" id="GO:0005524">
    <property type="term" value="F:ATP binding"/>
    <property type="evidence" value="ECO:0007669"/>
    <property type="project" value="UniProtKB-KW"/>
</dbReference>
<dbReference type="PANTHER" id="PTHR36766:SF61">
    <property type="entry name" value="NB-ARC DOMAIN DISEASE RESISTANCE PROTEIN"/>
    <property type="match status" value="1"/>
</dbReference>
<evidence type="ECO:0000256" key="1">
    <source>
        <dbReference type="ARBA" id="ARBA00008894"/>
    </source>
</evidence>
<dbReference type="PANTHER" id="PTHR36766">
    <property type="entry name" value="PLANT BROAD-SPECTRUM MILDEW RESISTANCE PROTEIN RPW8"/>
    <property type="match status" value="1"/>
</dbReference>
<accession>A0AAU9NG62</accession>
<feature type="domain" description="Disease resistance protein winged helix" evidence="10">
    <location>
        <begin position="423"/>
        <end position="491"/>
    </location>
</feature>
<name>A0AAU9NG62_9ASTR</name>
<evidence type="ECO:0000259" key="10">
    <source>
        <dbReference type="Pfam" id="PF23559"/>
    </source>
</evidence>
<keyword evidence="3" id="KW-0677">Repeat</keyword>
<reference evidence="12 13" key="1">
    <citation type="submission" date="2022-01" db="EMBL/GenBank/DDBJ databases">
        <authorList>
            <person name="Xiong W."/>
            <person name="Schranz E."/>
        </authorList>
    </citation>
    <scope>NUCLEOTIDE SEQUENCE [LARGE SCALE GENOMIC DNA]</scope>
</reference>
<keyword evidence="13" id="KW-1185">Reference proteome</keyword>
<proteinExistence type="inferred from homology"/>
<dbReference type="Gene3D" id="3.40.50.300">
    <property type="entry name" value="P-loop containing nucleotide triphosphate hydrolases"/>
    <property type="match status" value="1"/>
</dbReference>
<evidence type="ECO:0000313" key="12">
    <source>
        <dbReference type="EMBL" id="CAH1436841.1"/>
    </source>
</evidence>
<dbReference type="Pfam" id="PF18052">
    <property type="entry name" value="Rx_N"/>
    <property type="match status" value="1"/>
</dbReference>
<evidence type="ECO:0000256" key="2">
    <source>
        <dbReference type="ARBA" id="ARBA00022614"/>
    </source>
</evidence>
<dbReference type="AlphaFoldDB" id="A0AAU9NG62"/>
<evidence type="ECO:0000256" key="4">
    <source>
        <dbReference type="ARBA" id="ARBA00022741"/>
    </source>
</evidence>
<evidence type="ECO:0000256" key="7">
    <source>
        <dbReference type="SAM" id="MobiDB-lite"/>
    </source>
</evidence>
<dbReference type="InterPro" id="IPR027417">
    <property type="entry name" value="P-loop_NTPase"/>
</dbReference>
<dbReference type="InterPro" id="IPR032675">
    <property type="entry name" value="LRR_dom_sf"/>
</dbReference>
<organism evidence="12 13">
    <name type="scientific">Lactuca virosa</name>
    <dbReference type="NCBI Taxonomy" id="75947"/>
    <lineage>
        <taxon>Eukaryota</taxon>
        <taxon>Viridiplantae</taxon>
        <taxon>Streptophyta</taxon>
        <taxon>Embryophyta</taxon>
        <taxon>Tracheophyta</taxon>
        <taxon>Spermatophyta</taxon>
        <taxon>Magnoliopsida</taxon>
        <taxon>eudicotyledons</taxon>
        <taxon>Gunneridae</taxon>
        <taxon>Pentapetalae</taxon>
        <taxon>asterids</taxon>
        <taxon>campanulids</taxon>
        <taxon>Asterales</taxon>
        <taxon>Asteraceae</taxon>
        <taxon>Cichorioideae</taxon>
        <taxon>Cichorieae</taxon>
        <taxon>Lactucinae</taxon>
        <taxon>Lactuca</taxon>
    </lineage>
</organism>
<protein>
    <submittedName>
        <fullName evidence="12">Uncharacterized protein</fullName>
    </submittedName>
</protein>
<feature type="region of interest" description="Disordered" evidence="7">
    <location>
        <begin position="1039"/>
        <end position="1108"/>
    </location>
</feature>
<dbReference type="GO" id="GO:0043531">
    <property type="term" value="F:ADP binding"/>
    <property type="evidence" value="ECO:0007669"/>
    <property type="project" value="InterPro"/>
</dbReference>
<sequence length="1108" mass="126520">MAELVLSAFFTVFFEKLASETLQKLAHTKGIDSQLKKLKRSLIQIKALLNDASEKEVTDEAVKDWLNGLQHLAYDIDDLLDDLETKAMHREFNTSKVRKLIPTSCTNFLLCTRMHGKLDNITTKLREIVEEKNNLGLRVKGESPRHKNRKLQTSLVDASRIVGREGDKDALLHKLLGDDYEPSGKSYSIVPIVGMGGLGKTTLARLLYDEMQRKDHFELMAWVCVSDEFDIFNISKTIFQSVGGGNQEFSDLNLLQVALKNKISQKRFLIVLDDVWSESYTDWEILEHPFLAGAPRSKIIMTTRKLSLLTQLGYNQPYRLSVLSHENALSLFCEHVLGETNFDSHPTLKPHGEGIVEKCDGLPLALVALGRLLRTKSDEEEWEEVLNSDIWRLGKRDEIVPALRLSYHELSAPLKLLFAYCSLFPKDYLFDKEELILLWTAEGFLHQSTTRKSMERLGLEYFEELSSRSFFQQSPNNKLLFVMHDLMHDLATFVAGEFFSMLDIEMKKDHKKDEALEKYPHMSFVCEPSMDDKAFKAFEGAKSLRTFLAFPIKDVKSWPIFYISNKVLVDLLHELPLLRVLSLSQLWIIKVPESIGTLKHLRYLNLSRTDITYLPDNVGNLSNLQTLLVFGCRYLNKLPNNFSKLKKLRHFGNSDTPLLKKMPLGIRELKSLRTLSKIIIEGENAFSIADLKDLKDLQGKISIKGLEKVQCRIQAEEANISQKRLHELKVEWGDVFDGSRKETFEIEVLNVLKPSNDHLKKLEIVSYGGRKFPNWVGDPSFHRLAHVSIHGCKKCASLPLLGELPSLKTLFIKGMDDVKDAGLEFLGTTDLAFPSLETLCFEDMRRWEVWSTNNNGVVNTTFPCLQELSLNNCPNLVKVLLEPLPSLRVLKINRCYHGVLTSLVRVSSSVTKVDIGYISGLNDQVWGGVIQYLGAVEELRIISCDEIRSWWESRSPSKVLVNLRKLYEEYYDKLVSLEEKEDVTSGERIRIMTTRRCFAPIGLSSRISCALSYSRSFKVNVKIQGIKIGLKKDLQISETSESETSTTESDESDKVKKKKKRKVKKHFKRHSKLIHNDVKHKKKNHVSDSSTESETELDTEKESTGKII</sequence>
<dbReference type="InterPro" id="IPR042197">
    <property type="entry name" value="Apaf_helical"/>
</dbReference>
<comment type="caution">
    <text evidence="12">The sequence shown here is derived from an EMBL/GenBank/DDBJ whole genome shotgun (WGS) entry which is preliminary data.</text>
</comment>
<dbReference type="Pfam" id="PF00931">
    <property type="entry name" value="NB-ARC"/>
    <property type="match status" value="1"/>
</dbReference>
<dbReference type="Pfam" id="PF23559">
    <property type="entry name" value="WHD_DRP"/>
    <property type="match status" value="1"/>
</dbReference>
<dbReference type="SUPFAM" id="SSF52058">
    <property type="entry name" value="L domain-like"/>
    <property type="match status" value="1"/>
</dbReference>
<dbReference type="Gene3D" id="1.20.5.4130">
    <property type="match status" value="1"/>
</dbReference>
<evidence type="ECO:0000256" key="6">
    <source>
        <dbReference type="ARBA" id="ARBA00022840"/>
    </source>
</evidence>
<dbReference type="SUPFAM" id="SSF52540">
    <property type="entry name" value="P-loop containing nucleoside triphosphate hydrolases"/>
    <property type="match status" value="1"/>
</dbReference>
<feature type="compositionally biased region" description="Basic residues" evidence="7">
    <location>
        <begin position="1055"/>
        <end position="1084"/>
    </location>
</feature>
<dbReference type="GO" id="GO:0051607">
    <property type="term" value="P:defense response to virus"/>
    <property type="evidence" value="ECO:0007669"/>
    <property type="project" value="UniProtKB-ARBA"/>
</dbReference>
<dbReference type="PRINTS" id="PR00364">
    <property type="entry name" value="DISEASERSIST"/>
</dbReference>
<dbReference type="FunFam" id="3.40.50.300:FF:001091">
    <property type="entry name" value="Probable disease resistance protein At1g61300"/>
    <property type="match status" value="1"/>
</dbReference>